<dbReference type="InterPro" id="IPR025736">
    <property type="entry name" value="PucR_C-HTH_dom"/>
</dbReference>
<protein>
    <submittedName>
        <fullName evidence="5">Helix-turn-helix domain-containing protein</fullName>
    </submittedName>
</protein>
<dbReference type="Gene3D" id="1.10.10.2840">
    <property type="entry name" value="PucR C-terminal helix-turn-helix domain"/>
    <property type="match status" value="1"/>
</dbReference>
<comment type="similarity">
    <text evidence="1">Belongs to the CdaR family.</text>
</comment>
<dbReference type="Proteomes" id="UP001501585">
    <property type="component" value="Unassembled WGS sequence"/>
</dbReference>
<dbReference type="RefSeq" id="WP_344160475.1">
    <property type="nucleotide sequence ID" value="NZ_BAAAPC010000003.1"/>
</dbReference>
<gene>
    <name evidence="5" type="ORF">GCM10009799_10460</name>
</gene>
<evidence type="ECO:0000259" key="2">
    <source>
        <dbReference type="Pfam" id="PF13556"/>
    </source>
</evidence>
<feature type="domain" description="RsbT co-antagonist protein RsbRD N-terminal" evidence="3">
    <location>
        <begin position="26"/>
        <end position="163"/>
    </location>
</feature>
<reference evidence="5 6" key="1">
    <citation type="journal article" date="2019" name="Int. J. Syst. Evol. Microbiol.">
        <title>The Global Catalogue of Microorganisms (GCM) 10K type strain sequencing project: providing services to taxonomists for standard genome sequencing and annotation.</title>
        <authorList>
            <consortium name="The Broad Institute Genomics Platform"/>
            <consortium name="The Broad Institute Genome Sequencing Center for Infectious Disease"/>
            <person name="Wu L."/>
            <person name="Ma J."/>
        </authorList>
    </citation>
    <scope>NUCLEOTIDE SEQUENCE [LARGE SCALE GENOMIC DNA]</scope>
    <source>
        <strain evidence="5 6">JCM 15313</strain>
    </source>
</reference>
<dbReference type="InterPro" id="IPR025751">
    <property type="entry name" value="RsbRD_N_dom"/>
</dbReference>
<comment type="caution">
    <text evidence="5">The sequence shown here is derived from an EMBL/GenBank/DDBJ whole genome shotgun (WGS) entry which is preliminary data.</text>
</comment>
<dbReference type="InterPro" id="IPR042070">
    <property type="entry name" value="PucR_C-HTH_sf"/>
</dbReference>
<feature type="domain" description="CdaR GGDEF-like" evidence="4">
    <location>
        <begin position="186"/>
        <end position="282"/>
    </location>
</feature>
<evidence type="ECO:0000256" key="1">
    <source>
        <dbReference type="ARBA" id="ARBA00006754"/>
    </source>
</evidence>
<evidence type="ECO:0000259" key="3">
    <source>
        <dbReference type="Pfam" id="PF14361"/>
    </source>
</evidence>
<proteinExistence type="inferred from homology"/>
<keyword evidence="6" id="KW-1185">Reference proteome</keyword>
<dbReference type="Pfam" id="PF17853">
    <property type="entry name" value="GGDEF_2"/>
    <property type="match status" value="1"/>
</dbReference>
<evidence type="ECO:0000259" key="4">
    <source>
        <dbReference type="Pfam" id="PF17853"/>
    </source>
</evidence>
<dbReference type="PANTHER" id="PTHR33744:SF1">
    <property type="entry name" value="DNA-BINDING TRANSCRIPTIONAL ACTIVATOR ADER"/>
    <property type="match status" value="1"/>
</dbReference>
<feature type="domain" description="PucR C-terminal helix-turn-helix" evidence="2">
    <location>
        <begin position="327"/>
        <end position="384"/>
    </location>
</feature>
<dbReference type="Pfam" id="PF14361">
    <property type="entry name" value="RsbRD_N"/>
    <property type="match status" value="1"/>
</dbReference>
<accession>A0ABN2SIX3</accession>
<name>A0ABN2SIX3_9ACTN</name>
<dbReference type="EMBL" id="BAAAPC010000003">
    <property type="protein sequence ID" value="GAA1986839.1"/>
    <property type="molecule type" value="Genomic_DNA"/>
</dbReference>
<evidence type="ECO:0000313" key="5">
    <source>
        <dbReference type="EMBL" id="GAA1986839.1"/>
    </source>
</evidence>
<organism evidence="5 6">
    <name type="scientific">Nocardiopsis rhodophaea</name>
    <dbReference type="NCBI Taxonomy" id="280238"/>
    <lineage>
        <taxon>Bacteria</taxon>
        <taxon>Bacillati</taxon>
        <taxon>Actinomycetota</taxon>
        <taxon>Actinomycetes</taxon>
        <taxon>Streptosporangiales</taxon>
        <taxon>Nocardiopsidaceae</taxon>
        <taxon>Nocardiopsis</taxon>
    </lineage>
</organism>
<dbReference type="PANTHER" id="PTHR33744">
    <property type="entry name" value="CARBOHYDRATE DIACID REGULATOR"/>
    <property type="match status" value="1"/>
</dbReference>
<evidence type="ECO:0000313" key="6">
    <source>
        <dbReference type="Proteomes" id="UP001501585"/>
    </source>
</evidence>
<dbReference type="InterPro" id="IPR041522">
    <property type="entry name" value="CdaR_GGDEF"/>
</dbReference>
<dbReference type="Pfam" id="PF13556">
    <property type="entry name" value="HTH_30"/>
    <property type="match status" value="1"/>
</dbReference>
<dbReference type="InterPro" id="IPR051448">
    <property type="entry name" value="CdaR-like_regulators"/>
</dbReference>
<sequence>MTEQLSADVRRRISRICHEVAEDAAGLVPDVVDTIRAEIPDYALVPLADHRAWVLEQFRELLHDIAEQRAPRPAQVEGIRELSRARARQGLPIEMLLDAVHITSRETWNRVLLHTRERDPELVGHLVYMVDLVWTWVRVVTGAASDAYSDTLRSSQVSQANLRHRFLRSLTAADPEADPPAPLALGLGFDPEGGFLALCTPAGAWPEDRLDRLQRALAGAGGAVHCVALGAAVIVLAQRSSEERIVRRVRELSADEAPIGVGMERPGLAGAVESITDAEAALARASSERPTVRFVDAWLAIGLSRQAERLAPLFTEAVRTARRSPHLRAAVEAFADNGLSIAGAGRALRLHPNSVAYRLDRWSELTGWDVRSGEGLVASLTALRLYVSSDGPPEDT</sequence>